<feature type="transmembrane region" description="Helical" evidence="1">
    <location>
        <begin position="6"/>
        <end position="24"/>
    </location>
</feature>
<accession>A0A0A8X2Y1</accession>
<dbReference type="OrthoDB" id="9869016at2"/>
<evidence type="ECO:0000313" key="2">
    <source>
        <dbReference type="EMBL" id="GAM12476.1"/>
    </source>
</evidence>
<keyword evidence="3" id="KW-1185">Reference proteome</keyword>
<dbReference type="STRING" id="1321606.SAMD00020551_0611"/>
<evidence type="ECO:0000256" key="1">
    <source>
        <dbReference type="SAM" id="Phobius"/>
    </source>
</evidence>
<comment type="caution">
    <text evidence="2">The sequence shown here is derived from an EMBL/GenBank/DDBJ whole genome shotgun (WGS) entry which is preliminary data.</text>
</comment>
<dbReference type="RefSeq" id="WP_041964407.1">
    <property type="nucleotide sequence ID" value="NZ_BASE01000012.1"/>
</dbReference>
<sequence length="85" mass="9351">MQITLSVIAFLTIVSLSIFIMRTRPKGQKRAIVGLIFLATSSVAIALALNSIYSLVFFASHLILLMMAISLALKEQKEKGNRSIK</sequence>
<keyword evidence="1" id="KW-0472">Membrane</keyword>
<name>A0A0A8X2Y1_MESS1</name>
<gene>
    <name evidence="2" type="ORF">SAMD00020551_0611</name>
</gene>
<dbReference type="EMBL" id="BASE01000012">
    <property type="protein sequence ID" value="GAM12476.1"/>
    <property type="molecule type" value="Genomic_DNA"/>
</dbReference>
<feature type="transmembrane region" description="Helical" evidence="1">
    <location>
        <begin position="55"/>
        <end position="73"/>
    </location>
</feature>
<organism evidence="2 3">
    <name type="scientific">Mesobacillus selenatarsenatis (strain DSM 18680 / JCM 14380 / FERM P-15431 / SF-1)</name>
    <dbReference type="NCBI Taxonomy" id="1321606"/>
    <lineage>
        <taxon>Bacteria</taxon>
        <taxon>Bacillati</taxon>
        <taxon>Bacillota</taxon>
        <taxon>Bacilli</taxon>
        <taxon>Bacillales</taxon>
        <taxon>Bacillaceae</taxon>
        <taxon>Mesobacillus</taxon>
    </lineage>
</organism>
<dbReference type="Proteomes" id="UP000031014">
    <property type="component" value="Unassembled WGS sequence"/>
</dbReference>
<feature type="transmembrane region" description="Helical" evidence="1">
    <location>
        <begin position="31"/>
        <end position="49"/>
    </location>
</feature>
<keyword evidence="1" id="KW-1133">Transmembrane helix</keyword>
<proteinExistence type="predicted"/>
<dbReference type="AlphaFoldDB" id="A0A0A8X2Y1"/>
<reference evidence="2 3" key="1">
    <citation type="submission" date="2013-06" db="EMBL/GenBank/DDBJ databases">
        <title>Whole genome shotgun sequence of Bacillus selenatarsenatis SF-1.</title>
        <authorList>
            <person name="Kuroda M."/>
            <person name="Sei K."/>
            <person name="Yamashita M."/>
            <person name="Ike M."/>
        </authorList>
    </citation>
    <scope>NUCLEOTIDE SEQUENCE [LARGE SCALE GENOMIC DNA]</scope>
    <source>
        <strain evidence="2 3">SF-1</strain>
    </source>
</reference>
<keyword evidence="1" id="KW-0812">Transmembrane</keyword>
<protein>
    <submittedName>
        <fullName evidence="2">Uncharacterized protein</fullName>
    </submittedName>
</protein>
<evidence type="ECO:0000313" key="3">
    <source>
        <dbReference type="Proteomes" id="UP000031014"/>
    </source>
</evidence>